<evidence type="ECO:0000313" key="1">
    <source>
        <dbReference type="EnsemblMetazoa" id="ACOM039448-PA.1"/>
    </source>
</evidence>
<dbReference type="Proteomes" id="UP000075882">
    <property type="component" value="Unassembled WGS sequence"/>
</dbReference>
<dbReference type="AlphaFoldDB" id="A0A8W7PYD2"/>
<dbReference type="EnsemblMetazoa" id="ACOM039448-RA">
    <property type="protein sequence ID" value="ACOM039448-PA.1"/>
    <property type="gene ID" value="ACOM039448"/>
</dbReference>
<accession>A0A8W7PYD2</accession>
<sequence>LRKTVEATVIDGLILCITNVRYIHQKHRKWLRQLCRCQVFARIIACCFDRVSTISHTVDSPEQTPPELTETYIPMAYFDIPAQKLMVDFSDTFFLQFLTNTSRKHTHEPQLSQPGLIFLT</sequence>
<proteinExistence type="predicted"/>
<protein>
    <submittedName>
        <fullName evidence="1">Uncharacterized protein</fullName>
    </submittedName>
</protein>
<name>A0A8W7PYD2_ANOCL</name>
<reference evidence="1" key="1">
    <citation type="submission" date="2022-08" db="UniProtKB">
        <authorList>
            <consortium name="EnsemblMetazoa"/>
        </authorList>
    </citation>
    <scope>IDENTIFICATION</scope>
</reference>
<organism evidence="1">
    <name type="scientific">Anopheles coluzzii</name>
    <name type="common">African malaria mosquito</name>
    <dbReference type="NCBI Taxonomy" id="1518534"/>
    <lineage>
        <taxon>Eukaryota</taxon>
        <taxon>Metazoa</taxon>
        <taxon>Ecdysozoa</taxon>
        <taxon>Arthropoda</taxon>
        <taxon>Hexapoda</taxon>
        <taxon>Insecta</taxon>
        <taxon>Pterygota</taxon>
        <taxon>Neoptera</taxon>
        <taxon>Endopterygota</taxon>
        <taxon>Diptera</taxon>
        <taxon>Nematocera</taxon>
        <taxon>Culicoidea</taxon>
        <taxon>Culicidae</taxon>
        <taxon>Anophelinae</taxon>
        <taxon>Anopheles</taxon>
    </lineage>
</organism>